<sequence>MTATMVDSVSQPRRLAEIRRRWMHDNNELHQARIAIQELKDERYRLESQLQAAGLRESRFVSEKNKAENDLKLVTAHLPEERIIWAHDIAEKDRVLTHAKTVQEELERKAATEAQKVQERYQALAAELESSNTKVQAKQYELEEREARLREVRQQCDSFVYEKNKLVESSTAHQARHKEVDSALEQSNAEVDSLTSQLAGLRGDMNWLITNGLVEAFEYLRQSESFTALLDRLSSAAY</sequence>
<name>A0A9K3DKI9_HELAN</name>
<evidence type="ECO:0000313" key="2">
    <source>
        <dbReference type="EMBL" id="KAF5757006.1"/>
    </source>
</evidence>
<dbReference type="Proteomes" id="UP000215914">
    <property type="component" value="Unassembled WGS sequence"/>
</dbReference>
<evidence type="ECO:0000313" key="3">
    <source>
        <dbReference type="Proteomes" id="UP000215914"/>
    </source>
</evidence>
<comment type="caution">
    <text evidence="2">The sequence shown here is derived from an EMBL/GenBank/DDBJ whole genome shotgun (WGS) entry which is preliminary data.</text>
</comment>
<organism evidence="2 3">
    <name type="scientific">Helianthus annuus</name>
    <name type="common">Common sunflower</name>
    <dbReference type="NCBI Taxonomy" id="4232"/>
    <lineage>
        <taxon>Eukaryota</taxon>
        <taxon>Viridiplantae</taxon>
        <taxon>Streptophyta</taxon>
        <taxon>Embryophyta</taxon>
        <taxon>Tracheophyta</taxon>
        <taxon>Spermatophyta</taxon>
        <taxon>Magnoliopsida</taxon>
        <taxon>eudicotyledons</taxon>
        <taxon>Gunneridae</taxon>
        <taxon>Pentapetalae</taxon>
        <taxon>asterids</taxon>
        <taxon>campanulids</taxon>
        <taxon>Asterales</taxon>
        <taxon>Asteraceae</taxon>
        <taxon>Asteroideae</taxon>
        <taxon>Heliantheae alliance</taxon>
        <taxon>Heliantheae</taxon>
        <taxon>Helianthus</taxon>
    </lineage>
</organism>
<gene>
    <name evidence="2" type="ORF">HanXRQr2_Chr17g0821561</name>
</gene>
<dbReference type="AlphaFoldDB" id="A0A9K3DKI9"/>
<reference evidence="2" key="2">
    <citation type="submission" date="2020-06" db="EMBL/GenBank/DDBJ databases">
        <title>Helianthus annuus Genome sequencing and assembly Release 2.</title>
        <authorList>
            <person name="Gouzy J."/>
            <person name="Langlade N."/>
            <person name="Munos S."/>
        </authorList>
    </citation>
    <scope>NUCLEOTIDE SEQUENCE</scope>
    <source>
        <tissue evidence="2">Leaves</tissue>
    </source>
</reference>
<evidence type="ECO:0000256" key="1">
    <source>
        <dbReference type="SAM" id="Coils"/>
    </source>
</evidence>
<dbReference type="EMBL" id="MNCJ02000332">
    <property type="protein sequence ID" value="KAF5757006.1"/>
    <property type="molecule type" value="Genomic_DNA"/>
</dbReference>
<feature type="coiled-coil region" evidence="1">
    <location>
        <begin position="29"/>
        <end position="56"/>
    </location>
</feature>
<proteinExistence type="predicted"/>
<reference evidence="2" key="1">
    <citation type="journal article" date="2017" name="Nature">
        <title>The sunflower genome provides insights into oil metabolism, flowering and Asterid evolution.</title>
        <authorList>
            <person name="Badouin H."/>
            <person name="Gouzy J."/>
            <person name="Grassa C.J."/>
            <person name="Murat F."/>
            <person name="Staton S.E."/>
            <person name="Cottret L."/>
            <person name="Lelandais-Briere C."/>
            <person name="Owens G.L."/>
            <person name="Carrere S."/>
            <person name="Mayjonade B."/>
            <person name="Legrand L."/>
            <person name="Gill N."/>
            <person name="Kane N.C."/>
            <person name="Bowers J.E."/>
            <person name="Hubner S."/>
            <person name="Bellec A."/>
            <person name="Berard A."/>
            <person name="Berges H."/>
            <person name="Blanchet N."/>
            <person name="Boniface M.C."/>
            <person name="Brunel D."/>
            <person name="Catrice O."/>
            <person name="Chaidir N."/>
            <person name="Claudel C."/>
            <person name="Donnadieu C."/>
            <person name="Faraut T."/>
            <person name="Fievet G."/>
            <person name="Helmstetter N."/>
            <person name="King M."/>
            <person name="Knapp S.J."/>
            <person name="Lai Z."/>
            <person name="Le Paslier M.C."/>
            <person name="Lippi Y."/>
            <person name="Lorenzon L."/>
            <person name="Mandel J.R."/>
            <person name="Marage G."/>
            <person name="Marchand G."/>
            <person name="Marquand E."/>
            <person name="Bret-Mestries E."/>
            <person name="Morien E."/>
            <person name="Nambeesan S."/>
            <person name="Nguyen T."/>
            <person name="Pegot-Espagnet P."/>
            <person name="Pouilly N."/>
            <person name="Raftis F."/>
            <person name="Sallet E."/>
            <person name="Schiex T."/>
            <person name="Thomas J."/>
            <person name="Vandecasteele C."/>
            <person name="Vares D."/>
            <person name="Vear F."/>
            <person name="Vautrin S."/>
            <person name="Crespi M."/>
            <person name="Mangin B."/>
            <person name="Burke J.M."/>
            <person name="Salse J."/>
            <person name="Munos S."/>
            <person name="Vincourt P."/>
            <person name="Rieseberg L.H."/>
            <person name="Langlade N.B."/>
        </authorList>
    </citation>
    <scope>NUCLEOTIDE SEQUENCE</scope>
    <source>
        <tissue evidence="2">Leaves</tissue>
    </source>
</reference>
<dbReference type="Gramene" id="mRNA:HanXRQr2_Chr17g0821561">
    <property type="protein sequence ID" value="mRNA:HanXRQr2_Chr17g0821561"/>
    <property type="gene ID" value="HanXRQr2_Chr17g0821561"/>
</dbReference>
<keyword evidence="1" id="KW-0175">Coiled coil</keyword>
<protein>
    <submittedName>
        <fullName evidence="2">Uncharacterized protein</fullName>
    </submittedName>
</protein>
<accession>A0A9K3DKI9</accession>
<feature type="coiled-coil region" evidence="1">
    <location>
        <begin position="107"/>
        <end position="204"/>
    </location>
</feature>
<keyword evidence="3" id="KW-1185">Reference proteome</keyword>